<keyword evidence="2" id="KW-1185">Reference proteome</keyword>
<name>A0AAV4W743_CAEEX</name>
<dbReference type="Proteomes" id="UP001054945">
    <property type="component" value="Unassembled WGS sequence"/>
</dbReference>
<dbReference type="EMBL" id="BPLR01015709">
    <property type="protein sequence ID" value="GIY78024.1"/>
    <property type="molecule type" value="Genomic_DNA"/>
</dbReference>
<reference evidence="1 2" key="1">
    <citation type="submission" date="2021-06" db="EMBL/GenBank/DDBJ databases">
        <title>Caerostris extrusa draft genome.</title>
        <authorList>
            <person name="Kono N."/>
            <person name="Arakawa K."/>
        </authorList>
    </citation>
    <scope>NUCLEOTIDE SEQUENCE [LARGE SCALE GENOMIC DNA]</scope>
</reference>
<accession>A0AAV4W743</accession>
<evidence type="ECO:0000313" key="1">
    <source>
        <dbReference type="EMBL" id="GIY78024.1"/>
    </source>
</evidence>
<organism evidence="1 2">
    <name type="scientific">Caerostris extrusa</name>
    <name type="common">Bark spider</name>
    <name type="synonym">Caerostris bankana</name>
    <dbReference type="NCBI Taxonomy" id="172846"/>
    <lineage>
        <taxon>Eukaryota</taxon>
        <taxon>Metazoa</taxon>
        <taxon>Ecdysozoa</taxon>
        <taxon>Arthropoda</taxon>
        <taxon>Chelicerata</taxon>
        <taxon>Arachnida</taxon>
        <taxon>Araneae</taxon>
        <taxon>Araneomorphae</taxon>
        <taxon>Entelegynae</taxon>
        <taxon>Araneoidea</taxon>
        <taxon>Araneidae</taxon>
        <taxon>Caerostris</taxon>
    </lineage>
</organism>
<dbReference type="AlphaFoldDB" id="A0AAV4W743"/>
<sequence>MAPPQMKSRLEMIRKVPGKHLGLILRHSSCQTPKRRLETAWGVVFSLPGKWFPGYYGGRLFRRMSKDEETGQRKHL</sequence>
<protein>
    <submittedName>
        <fullName evidence="1">Uncharacterized protein</fullName>
    </submittedName>
</protein>
<evidence type="ECO:0000313" key="2">
    <source>
        <dbReference type="Proteomes" id="UP001054945"/>
    </source>
</evidence>
<gene>
    <name evidence="1" type="ORF">CEXT_100691</name>
</gene>
<comment type="caution">
    <text evidence="1">The sequence shown here is derived from an EMBL/GenBank/DDBJ whole genome shotgun (WGS) entry which is preliminary data.</text>
</comment>
<proteinExistence type="predicted"/>